<dbReference type="Proteomes" id="UP000605618">
    <property type="component" value="Unassembled WGS sequence"/>
</dbReference>
<proteinExistence type="predicted"/>
<protein>
    <submittedName>
        <fullName evidence="1">Uncharacterized protein</fullName>
    </submittedName>
</protein>
<reference evidence="1" key="1">
    <citation type="submission" date="2019-11" db="EMBL/GenBank/DDBJ databases">
        <title>Spread of Macrolides and rifampicin resistant Rhodococcus equi in clinical isolates in the USA.</title>
        <authorList>
            <person name="Alvarez-Narvaez S."/>
            <person name="Huber L."/>
            <person name="Cohen N.D."/>
            <person name="Slovis N."/>
            <person name="Greiter M."/>
            <person name="Giguere S."/>
            <person name="Hart K."/>
        </authorList>
    </citation>
    <scope>NUCLEOTIDE SEQUENCE</scope>
    <source>
        <strain evidence="1">Lh_5</strain>
    </source>
</reference>
<reference evidence="2" key="2">
    <citation type="journal article" date="2020" name="Environ. Microbiol.">
        <title>The novel and transferable erm(51) gene confers Macrolides, Lincosamides, and Streptogramins B (MLSB) resistance to clonal Rhodococcus equi in the environment.</title>
        <authorList>
            <person name="Huber L."/>
            <person name="Giguere S."/>
            <person name="Slovis N.M."/>
            <person name="Alvarez-Narvaez S."/>
            <person name="Hart K.A."/>
            <person name="Greiter M."/>
            <person name="Morris E.R.A."/>
            <person name="Cohen N.D."/>
        </authorList>
    </citation>
    <scope>NUCLEOTIDE SEQUENCE</scope>
    <source>
        <strain evidence="2">Lh_141_1</strain>
    </source>
</reference>
<gene>
    <name evidence="2" type="ORF">GS505_16260</name>
    <name evidence="1" type="ORF">GS551_21755</name>
</gene>
<accession>A0AAE3BCV6</accession>
<dbReference type="EMBL" id="WUYZ01000004">
    <property type="protein sequence ID" value="NKS27333.1"/>
    <property type="molecule type" value="Genomic_DNA"/>
</dbReference>
<dbReference type="Proteomes" id="UP000706122">
    <property type="component" value="Unassembled WGS sequence"/>
</dbReference>
<dbReference type="AlphaFoldDB" id="A0AAE3BCV6"/>
<sequence>MIFTSKRRARVGLRASTLLPSSDAVESGSVASGSVEPSDAVGPVEVAAAPDDETAGPATEADAVAVAARWLVLTTDVSRGFARALLPEPFAVADRPQLAVWIVEPLSADSDAVGVPVGRLFAGMSCNCLLPGEQDESAYTSDFLVGAPIEEGDRDPFSLPDLPHTALSLVNGVGGMGFSIPPVDGVGRGVVGHVELAECDGEQVQLTPDWLACQSWREDVVSGSGTGAEMPALVHTQWEVTRLSPIVTGSAVIECAEFGSHAYDLSGSTAALDARYGFARVAILGRQ</sequence>
<evidence type="ECO:0000313" key="1">
    <source>
        <dbReference type="EMBL" id="MBM4716789.1"/>
    </source>
</evidence>
<dbReference type="EMBL" id="WUYC01000004">
    <property type="protein sequence ID" value="MBM4716789.1"/>
    <property type="molecule type" value="Genomic_DNA"/>
</dbReference>
<organism evidence="1 3">
    <name type="scientific">Rhodococcus hoagii</name>
    <name type="common">Corynebacterium equii</name>
    <dbReference type="NCBI Taxonomy" id="43767"/>
    <lineage>
        <taxon>Bacteria</taxon>
        <taxon>Bacillati</taxon>
        <taxon>Actinomycetota</taxon>
        <taxon>Actinomycetes</taxon>
        <taxon>Mycobacteriales</taxon>
        <taxon>Nocardiaceae</taxon>
        <taxon>Prescottella</taxon>
    </lineage>
</organism>
<evidence type="ECO:0000313" key="3">
    <source>
        <dbReference type="Proteomes" id="UP000706122"/>
    </source>
</evidence>
<evidence type="ECO:0000313" key="2">
    <source>
        <dbReference type="EMBL" id="NKS27333.1"/>
    </source>
</evidence>
<comment type="caution">
    <text evidence="1">The sequence shown here is derived from an EMBL/GenBank/DDBJ whole genome shotgun (WGS) entry which is preliminary data.</text>
</comment>
<name>A0AAE3BCV6_RHOHA</name>